<feature type="domain" description="Peptidase C39" evidence="2">
    <location>
        <begin position="54"/>
        <end position="186"/>
    </location>
</feature>
<geneLocation type="plasmid" evidence="4">
    <name>pdfi3</name>
</geneLocation>
<dbReference type="GO" id="GO:0008233">
    <property type="term" value="F:peptidase activity"/>
    <property type="evidence" value="ECO:0007669"/>
    <property type="project" value="InterPro"/>
</dbReference>
<dbReference type="GO" id="GO:0016020">
    <property type="term" value="C:membrane"/>
    <property type="evidence" value="ECO:0007669"/>
    <property type="project" value="InterPro"/>
</dbReference>
<evidence type="ECO:0000256" key="1">
    <source>
        <dbReference type="SAM" id="SignalP"/>
    </source>
</evidence>
<feature type="signal peptide" evidence="1">
    <location>
        <begin position="1"/>
        <end position="34"/>
    </location>
</feature>
<dbReference type="GO" id="GO:0005524">
    <property type="term" value="F:ATP binding"/>
    <property type="evidence" value="ECO:0007669"/>
    <property type="project" value="InterPro"/>
</dbReference>
<dbReference type="Gene3D" id="3.90.70.10">
    <property type="entry name" value="Cysteine proteinases"/>
    <property type="match status" value="1"/>
</dbReference>
<evidence type="ECO:0000313" key="3">
    <source>
        <dbReference type="EMBL" id="ASN83475.1"/>
    </source>
</evidence>
<dbReference type="InterPro" id="IPR039564">
    <property type="entry name" value="Peptidase_C39-like"/>
</dbReference>
<accession>A0A221T3K3</accession>
<dbReference type="Pfam" id="PF13529">
    <property type="entry name" value="Peptidase_C39_2"/>
    <property type="match status" value="1"/>
</dbReference>
<dbReference type="EMBL" id="CP021084">
    <property type="protein sequence ID" value="ASN83475.1"/>
    <property type="molecule type" value="Genomic_DNA"/>
</dbReference>
<gene>
    <name evidence="3" type="ORF">DFI_18310</name>
</gene>
<evidence type="ECO:0000313" key="4">
    <source>
        <dbReference type="Proteomes" id="UP000259030"/>
    </source>
</evidence>
<dbReference type="InterPro" id="IPR038765">
    <property type="entry name" value="Papain-like_cys_pep_sf"/>
</dbReference>
<proteinExistence type="predicted"/>
<keyword evidence="4" id="KW-1185">Reference proteome</keyword>
<keyword evidence="1" id="KW-0732">Signal</keyword>
<dbReference type="Proteomes" id="UP000259030">
    <property type="component" value="Plasmid pDFI3"/>
</dbReference>
<reference evidence="3 4" key="1">
    <citation type="submission" date="2017-05" db="EMBL/GenBank/DDBJ databases">
        <title>The complete genome sequence of Deinococcus ficus isolated from the rhizosphere of the Ficus religiosa L. in Taiwan.</title>
        <authorList>
            <person name="Wu K.-M."/>
            <person name="Liao T.-L."/>
            <person name="Liu Y.-M."/>
            <person name="Young C.-C."/>
            <person name="Tsai S.-F."/>
        </authorList>
    </citation>
    <scope>NUCLEOTIDE SEQUENCE [LARGE SCALE GENOMIC DNA]</scope>
    <source>
        <strain evidence="3 4">CC-FR2-10</strain>
        <plasmid evidence="4">pdfi3</plasmid>
    </source>
</reference>
<dbReference type="SUPFAM" id="SSF54001">
    <property type="entry name" value="Cysteine proteinases"/>
    <property type="match status" value="1"/>
</dbReference>
<sequence length="203" mass="22055">MVCIAPSVSRRASVFRRSVLAVALGALLSVPGTATPAPSTPTGYVLSGLPLVPQTYNACGPASIAQVLGYFGVKVTQQQVSALTRKTPRSYMTAEALVRYAPIVGMNSRLYANGTLDIVRSAVQNRLPLIALQDVTWEGKVVPHWRVIAGYDDAARRVYLMDPLLGYVTISYAEFTRVWNVHRGQFAVIYPPAWHALVLQVVG</sequence>
<dbReference type="GO" id="GO:0006508">
    <property type="term" value="P:proteolysis"/>
    <property type="evidence" value="ECO:0007669"/>
    <property type="project" value="InterPro"/>
</dbReference>
<organism evidence="3 4">
    <name type="scientific">Deinococcus ficus</name>
    <dbReference type="NCBI Taxonomy" id="317577"/>
    <lineage>
        <taxon>Bacteria</taxon>
        <taxon>Thermotogati</taxon>
        <taxon>Deinococcota</taxon>
        <taxon>Deinococci</taxon>
        <taxon>Deinococcales</taxon>
        <taxon>Deinococcaceae</taxon>
        <taxon>Deinococcus</taxon>
    </lineage>
</organism>
<dbReference type="KEGG" id="dfc:DFI_18310"/>
<keyword evidence="3" id="KW-0614">Plasmid</keyword>
<dbReference type="PROSITE" id="PS50990">
    <property type="entry name" value="PEPTIDASE_C39"/>
    <property type="match status" value="1"/>
</dbReference>
<name>A0A221T3K3_9DEIO</name>
<feature type="chain" id="PRO_5011263991" evidence="1">
    <location>
        <begin position="35"/>
        <end position="203"/>
    </location>
</feature>
<dbReference type="InterPro" id="IPR005074">
    <property type="entry name" value="Peptidase_C39"/>
</dbReference>
<dbReference type="AlphaFoldDB" id="A0A221T3K3"/>
<protein>
    <submittedName>
        <fullName evidence="3">Peptidase C39</fullName>
    </submittedName>
</protein>
<evidence type="ECO:0000259" key="2">
    <source>
        <dbReference type="PROSITE" id="PS50990"/>
    </source>
</evidence>